<reference evidence="4 5" key="1">
    <citation type="submission" date="2020-05" db="EMBL/GenBank/DDBJ databases">
        <title>Distinct polysaccharide utilization as determinants for interspecies competition between intestinal Prevotella spp.</title>
        <authorList>
            <person name="Galvez E.J.C."/>
            <person name="Iljazovic A."/>
            <person name="Strowig T."/>
        </authorList>
    </citation>
    <scope>NUCLEOTIDE SEQUENCE [LARGE SCALE GENOMIC DNA]</scope>
    <source>
        <strain evidence="4 5">PCHR</strain>
    </source>
</reference>
<keyword evidence="2" id="KW-0732">Signal</keyword>
<evidence type="ECO:0000256" key="2">
    <source>
        <dbReference type="SAM" id="SignalP"/>
    </source>
</evidence>
<dbReference type="PROSITE" id="PS51257">
    <property type="entry name" value="PROKAR_LIPOPROTEIN"/>
    <property type="match status" value="1"/>
</dbReference>
<organism evidence="4 5">
    <name type="scientific">Xylanibacter caecicola</name>
    <dbReference type="NCBI Taxonomy" id="2736294"/>
    <lineage>
        <taxon>Bacteria</taxon>
        <taxon>Pseudomonadati</taxon>
        <taxon>Bacteroidota</taxon>
        <taxon>Bacteroidia</taxon>
        <taxon>Bacteroidales</taxon>
        <taxon>Prevotellaceae</taxon>
        <taxon>Xylanibacter</taxon>
    </lineage>
</organism>
<evidence type="ECO:0000313" key="4">
    <source>
        <dbReference type="EMBL" id="NPE24032.1"/>
    </source>
</evidence>
<dbReference type="SUPFAM" id="SSF48452">
    <property type="entry name" value="TPR-like"/>
    <property type="match status" value="1"/>
</dbReference>
<comment type="caution">
    <text evidence="4">The sequence shown here is derived from an EMBL/GenBank/DDBJ whole genome shotgun (WGS) entry which is preliminary data.</text>
</comment>
<feature type="signal peptide" evidence="2">
    <location>
        <begin position="1"/>
        <end position="22"/>
    </location>
</feature>
<protein>
    <recommendedName>
        <fullName evidence="3">SusD-like N-terminal domain-containing protein</fullName>
    </recommendedName>
</protein>
<feature type="region of interest" description="Disordered" evidence="1">
    <location>
        <begin position="558"/>
        <end position="583"/>
    </location>
</feature>
<name>A0ABX2AZ06_9BACT</name>
<dbReference type="InterPro" id="IPR033985">
    <property type="entry name" value="SusD-like_N"/>
</dbReference>
<evidence type="ECO:0000256" key="1">
    <source>
        <dbReference type="SAM" id="MobiDB-lite"/>
    </source>
</evidence>
<feature type="domain" description="SusD-like N-terminal" evidence="3">
    <location>
        <begin position="23"/>
        <end position="250"/>
    </location>
</feature>
<feature type="chain" id="PRO_5046482813" description="SusD-like N-terminal domain-containing protein" evidence="2">
    <location>
        <begin position="23"/>
        <end position="583"/>
    </location>
</feature>
<dbReference type="RefSeq" id="WP_172343561.1">
    <property type="nucleotide sequence ID" value="NZ_JABKKJ010000001.1"/>
</dbReference>
<accession>A0ABX2AZ06</accession>
<dbReference type="Proteomes" id="UP000820977">
    <property type="component" value="Unassembled WGS sequence"/>
</dbReference>
<gene>
    <name evidence="4" type="ORF">HPS54_00625</name>
</gene>
<evidence type="ECO:0000259" key="3">
    <source>
        <dbReference type="Pfam" id="PF14322"/>
    </source>
</evidence>
<dbReference type="InterPro" id="IPR011990">
    <property type="entry name" value="TPR-like_helical_dom_sf"/>
</dbReference>
<dbReference type="Pfam" id="PF14322">
    <property type="entry name" value="SusD-like_3"/>
    <property type="match status" value="1"/>
</dbReference>
<evidence type="ECO:0000313" key="5">
    <source>
        <dbReference type="Proteomes" id="UP000820977"/>
    </source>
</evidence>
<sequence>MKSYKYIALSLFLAAFALSSCSDFLDTEPDQRVDIDTEDKVTKLLVSAYPTANYALLTEFSSDNIIDNNAPHQEAGPDKKGGTFYYNRPSYSRIDDEIFAFEPAKSGNQQDSPSYVWGGFYESIATANLTLQAIDEIVAKNGGVMSDKLKSARAEALLIRAYSHFILVNVFSQAYKDAEASKYDIGVPYVTKPEDKVHVTYDRGNVADVYEKIQADLEEGLKDINDNNYEMPKYHFNVNAAHAFAARFYLYKREYDKVIEHANAVLGTDPSILPDKLMKLSVFESCVTSTDYVNKWIDPEDNNNLMLISTMSTFQRHLRGYRYAWNGKALDETVYHTAMGSGYTWWLWYVNPYCYASGFLFYSGNSDYGYFPMKVGESFEYTDKVAGIGYAHIIRREFTATSLLLDRAEAKLLSKTNRDIDGAIADIIAYDNSRQSFAAADKATYTANNTLNPLTRDIIEKHYKDVKNPNCFADWNFTQNMSGSFVVPQDVVIYMNAVNDLRRFETVMEGTRFFDLKRYGIEYSHFIGPNNEENKLVWNDPRRAIEVPQEALSAGLESSYTKLEKQPDNSELKMSTEKKVYSN</sequence>
<dbReference type="EMBL" id="JABKKJ010000001">
    <property type="protein sequence ID" value="NPE24032.1"/>
    <property type="molecule type" value="Genomic_DNA"/>
</dbReference>
<feature type="compositionally biased region" description="Basic and acidic residues" evidence="1">
    <location>
        <begin position="562"/>
        <end position="583"/>
    </location>
</feature>
<keyword evidence="5" id="KW-1185">Reference proteome</keyword>
<dbReference type="Gene3D" id="1.25.40.390">
    <property type="match status" value="1"/>
</dbReference>
<proteinExistence type="predicted"/>